<name>A0A1M6KPT7_9FIRM</name>
<dbReference type="Pfam" id="PF00395">
    <property type="entry name" value="SLH"/>
    <property type="match status" value="1"/>
</dbReference>
<dbReference type="STRING" id="1121476.SAMN02745751_02959"/>
<dbReference type="EMBL" id="FQZL01000027">
    <property type="protein sequence ID" value="SHJ60957.1"/>
    <property type="molecule type" value="Genomic_DNA"/>
</dbReference>
<dbReference type="InterPro" id="IPR013783">
    <property type="entry name" value="Ig-like_fold"/>
</dbReference>
<dbReference type="InterPro" id="IPR050617">
    <property type="entry name" value="E3_ligase_FN3/SPRY"/>
</dbReference>
<dbReference type="RefSeq" id="WP_073050344.1">
    <property type="nucleotide sequence ID" value="NZ_FQZL01000027.1"/>
</dbReference>
<dbReference type="InterPro" id="IPR003961">
    <property type="entry name" value="FN3_dom"/>
</dbReference>
<dbReference type="PROSITE" id="PS51272">
    <property type="entry name" value="SLH"/>
    <property type="match status" value="1"/>
</dbReference>
<dbReference type="Pfam" id="PF00041">
    <property type="entry name" value="fn3"/>
    <property type="match status" value="1"/>
</dbReference>
<feature type="signal peptide" evidence="1">
    <location>
        <begin position="1"/>
        <end position="33"/>
    </location>
</feature>
<keyword evidence="1" id="KW-0732">Signal</keyword>
<dbReference type="Proteomes" id="UP000184052">
    <property type="component" value="Unassembled WGS sequence"/>
</dbReference>
<proteinExistence type="predicted"/>
<evidence type="ECO:0000259" key="2">
    <source>
        <dbReference type="PROSITE" id="PS50853"/>
    </source>
</evidence>
<dbReference type="Gene3D" id="2.60.40.10">
    <property type="entry name" value="Immunoglobulins"/>
    <property type="match status" value="3"/>
</dbReference>
<dbReference type="SUPFAM" id="SSF49265">
    <property type="entry name" value="Fibronectin type III"/>
    <property type="match status" value="2"/>
</dbReference>
<dbReference type="PANTHER" id="PTHR24099:SF16">
    <property type="entry name" value="E3 UBIQUITIN-PROTEIN LIGASE MIDLINE-1-LIKE ISOFORM X1"/>
    <property type="match status" value="1"/>
</dbReference>
<dbReference type="CDD" id="cd00063">
    <property type="entry name" value="FN3"/>
    <property type="match status" value="3"/>
</dbReference>
<evidence type="ECO:0000259" key="3">
    <source>
        <dbReference type="PROSITE" id="PS51272"/>
    </source>
</evidence>
<dbReference type="PROSITE" id="PS50853">
    <property type="entry name" value="FN3"/>
    <property type="match status" value="2"/>
</dbReference>
<gene>
    <name evidence="4" type="ORF">SAMN02745751_02959</name>
</gene>
<sequence>MSIKTILRNFAYVHFVLIIVVLCGAVNATEAMADDTKPELIGLSIENDIIYLDEYMKAYITTNTFTDKIGISYDNVSDDIFETWTDDYGISGDTKIWEVEIKMEYDGKQKIVFWAGDGEGWDSAKETYIDVEEERPVSDIPQNVRADATEYSVTVRWDVVDSATSYYVILNGNRKKTDRNVYIFKDLEPDTEYTYAVRSNNSSGSSEYSPIGTIRTVDSLGPDVPQNVSARWVADRITIRWDEVEDADDYTVSFDGETYNTEDTSYVFEDITEDRDYEYAVCANNGLGSSRYSKTKTIDKDDISSPDFPEDIRISVRDGSITIRWSEVYGADDYTVILNDDEFDTDRCVHILKDLKEGKEYEYGVRANNLGGAGEFSPLEKFKIDDDGEFMETKYLELSDWALEHVKNIDENGMITDELLDELLEEPEDVLSRAEFCEMLVQLYESYAEENNTAVEYDPSKVKDFIDLDDLDVRTKDSILKANALGIVNGMSDTEFDPSTAITREMMAVMLRNTSRAMYGEGPETSIGDWVMDFEDINLISNWAVDSVRFTNALGILEGDGKDFLPKYKANHEMGLTLLDRSFTTFLDLYSQ</sequence>
<organism evidence="4 5">
    <name type="scientific">Dethiosulfatibacter aminovorans DSM 17477</name>
    <dbReference type="NCBI Taxonomy" id="1121476"/>
    <lineage>
        <taxon>Bacteria</taxon>
        <taxon>Bacillati</taxon>
        <taxon>Bacillota</taxon>
        <taxon>Tissierellia</taxon>
        <taxon>Dethiosulfatibacter</taxon>
    </lineage>
</organism>
<dbReference type="AlphaFoldDB" id="A0A1M6KPT7"/>
<evidence type="ECO:0000256" key="1">
    <source>
        <dbReference type="SAM" id="SignalP"/>
    </source>
</evidence>
<dbReference type="PANTHER" id="PTHR24099">
    <property type="entry name" value="E3 UBIQUITIN-PROTEIN LIGASE TRIM36-RELATED"/>
    <property type="match status" value="1"/>
</dbReference>
<feature type="chain" id="PRO_5013291326" evidence="1">
    <location>
        <begin position="34"/>
        <end position="592"/>
    </location>
</feature>
<evidence type="ECO:0000313" key="5">
    <source>
        <dbReference type="Proteomes" id="UP000184052"/>
    </source>
</evidence>
<evidence type="ECO:0000313" key="4">
    <source>
        <dbReference type="EMBL" id="SHJ60957.1"/>
    </source>
</evidence>
<dbReference type="InterPro" id="IPR036116">
    <property type="entry name" value="FN3_sf"/>
</dbReference>
<reference evidence="4 5" key="1">
    <citation type="submission" date="2016-11" db="EMBL/GenBank/DDBJ databases">
        <authorList>
            <person name="Jaros S."/>
            <person name="Januszkiewicz K."/>
            <person name="Wedrychowicz H."/>
        </authorList>
    </citation>
    <scope>NUCLEOTIDE SEQUENCE [LARGE SCALE GENOMIC DNA]</scope>
    <source>
        <strain evidence="4 5">DSM 17477</strain>
    </source>
</reference>
<feature type="domain" description="Fibronectin type-III" evidence="2">
    <location>
        <begin position="140"/>
        <end position="219"/>
    </location>
</feature>
<feature type="domain" description="Fibronectin type-III" evidence="2">
    <location>
        <begin position="224"/>
        <end position="307"/>
    </location>
</feature>
<dbReference type="SMART" id="SM00060">
    <property type="entry name" value="FN3"/>
    <property type="match status" value="3"/>
</dbReference>
<keyword evidence="5" id="KW-1185">Reference proteome</keyword>
<dbReference type="InterPro" id="IPR001119">
    <property type="entry name" value="SLH_dom"/>
</dbReference>
<dbReference type="OrthoDB" id="9808890at2"/>
<protein>
    <submittedName>
        <fullName evidence="4">S-layer homology domain-containing protein</fullName>
    </submittedName>
</protein>
<feature type="domain" description="SLH" evidence="3">
    <location>
        <begin position="462"/>
        <end position="525"/>
    </location>
</feature>
<accession>A0A1M6KPT7</accession>